<dbReference type="PROSITE" id="PS00080">
    <property type="entry name" value="MULTICOPPER_OXIDASE2"/>
    <property type="match status" value="1"/>
</dbReference>
<dbReference type="InterPro" id="IPR008972">
    <property type="entry name" value="Cupredoxin"/>
</dbReference>
<keyword evidence="5" id="KW-0812">Transmembrane</keyword>
<dbReference type="Pfam" id="PF07731">
    <property type="entry name" value="Cu-oxidase_2"/>
    <property type="match status" value="1"/>
</dbReference>
<dbReference type="FunFam" id="2.60.40.420:FF:000031">
    <property type="entry name" value="Laccase-2 isoform A"/>
    <property type="match status" value="1"/>
</dbReference>
<dbReference type="InterPro" id="IPR002355">
    <property type="entry name" value="Cu_oxidase_Cu_BS"/>
</dbReference>
<dbReference type="InterPro" id="IPR001117">
    <property type="entry name" value="Cu-oxidase_2nd"/>
</dbReference>
<feature type="transmembrane region" description="Helical" evidence="5">
    <location>
        <begin position="12"/>
        <end position="35"/>
    </location>
</feature>
<keyword evidence="4" id="KW-0186">Copper</keyword>
<dbReference type="PANTHER" id="PTHR11709">
    <property type="entry name" value="MULTI-COPPER OXIDASE"/>
    <property type="match status" value="1"/>
</dbReference>
<dbReference type="EnsemblMetazoa" id="GPAI004751-RA">
    <property type="protein sequence ID" value="GPAI004751-PA"/>
    <property type="gene ID" value="GPAI004751"/>
</dbReference>
<evidence type="ECO:0000313" key="10">
    <source>
        <dbReference type="Proteomes" id="UP000092445"/>
    </source>
</evidence>
<dbReference type="InterPro" id="IPR011707">
    <property type="entry name" value="Cu-oxidase-like_N"/>
</dbReference>
<dbReference type="GO" id="GO:0006826">
    <property type="term" value="P:iron ion transport"/>
    <property type="evidence" value="ECO:0007669"/>
    <property type="project" value="TreeGrafter"/>
</dbReference>
<evidence type="ECO:0000256" key="2">
    <source>
        <dbReference type="ARBA" id="ARBA00022723"/>
    </source>
</evidence>
<dbReference type="InterPro" id="IPR033138">
    <property type="entry name" value="Cu_oxidase_CS"/>
</dbReference>
<dbReference type="Gene3D" id="2.60.40.420">
    <property type="entry name" value="Cupredoxins - blue copper proteins"/>
    <property type="match status" value="3"/>
</dbReference>
<feature type="domain" description="Plastocyanin-like" evidence="6">
    <location>
        <begin position="424"/>
        <end position="662"/>
    </location>
</feature>
<dbReference type="CDD" id="cd13884">
    <property type="entry name" value="CuRO_2_tcLCC_insect_like"/>
    <property type="match status" value="1"/>
</dbReference>
<evidence type="ECO:0000256" key="5">
    <source>
        <dbReference type="SAM" id="Phobius"/>
    </source>
</evidence>
<feature type="transmembrane region" description="Helical" evidence="5">
    <location>
        <begin position="42"/>
        <end position="59"/>
    </location>
</feature>
<dbReference type="GO" id="GO:0005886">
    <property type="term" value="C:plasma membrane"/>
    <property type="evidence" value="ECO:0007669"/>
    <property type="project" value="TreeGrafter"/>
</dbReference>
<dbReference type="SUPFAM" id="SSF49503">
    <property type="entry name" value="Cupredoxins"/>
    <property type="match status" value="3"/>
</dbReference>
<organism evidence="9 10">
    <name type="scientific">Glossina pallidipes</name>
    <name type="common">Tsetse fly</name>
    <dbReference type="NCBI Taxonomy" id="7398"/>
    <lineage>
        <taxon>Eukaryota</taxon>
        <taxon>Metazoa</taxon>
        <taxon>Ecdysozoa</taxon>
        <taxon>Arthropoda</taxon>
        <taxon>Hexapoda</taxon>
        <taxon>Insecta</taxon>
        <taxon>Pterygota</taxon>
        <taxon>Neoptera</taxon>
        <taxon>Endopterygota</taxon>
        <taxon>Diptera</taxon>
        <taxon>Brachycera</taxon>
        <taxon>Muscomorpha</taxon>
        <taxon>Hippoboscoidea</taxon>
        <taxon>Glossinidae</taxon>
        <taxon>Glossina</taxon>
    </lineage>
</organism>
<accession>A0A1A9Z5T8</accession>
<proteinExistence type="inferred from homology"/>
<dbReference type="InterPro" id="IPR011706">
    <property type="entry name" value="Cu-oxidase_C"/>
</dbReference>
<dbReference type="FunFam" id="2.60.40.420:FF:000045">
    <property type="entry name" value="Laccase 2"/>
    <property type="match status" value="1"/>
</dbReference>
<dbReference type="InterPro" id="IPR045087">
    <property type="entry name" value="Cu-oxidase_fam"/>
</dbReference>
<evidence type="ECO:0000259" key="8">
    <source>
        <dbReference type="Pfam" id="PF07732"/>
    </source>
</evidence>
<dbReference type="STRING" id="7398.A0A1A9Z5T8"/>
<evidence type="ECO:0000256" key="1">
    <source>
        <dbReference type="ARBA" id="ARBA00010609"/>
    </source>
</evidence>
<dbReference type="Pfam" id="PF00394">
    <property type="entry name" value="Cu-oxidase"/>
    <property type="match status" value="1"/>
</dbReference>
<keyword evidence="10" id="KW-1185">Reference proteome</keyword>
<evidence type="ECO:0000259" key="7">
    <source>
        <dbReference type="Pfam" id="PF07731"/>
    </source>
</evidence>
<evidence type="ECO:0000259" key="6">
    <source>
        <dbReference type="Pfam" id="PF00394"/>
    </source>
</evidence>
<dbReference type="CDD" id="cd13905">
    <property type="entry name" value="CuRO_3_tcLLC2_insect_like"/>
    <property type="match status" value="1"/>
</dbReference>
<dbReference type="PROSITE" id="PS00079">
    <property type="entry name" value="MULTICOPPER_OXIDASE1"/>
    <property type="match status" value="1"/>
</dbReference>
<keyword evidence="2" id="KW-0479">Metal-binding</keyword>
<keyword evidence="5" id="KW-1133">Transmembrane helix</keyword>
<name>A0A1A9Z5T8_GLOPL</name>
<protein>
    <submittedName>
        <fullName evidence="9">Uncharacterized protein</fullName>
    </submittedName>
</protein>
<dbReference type="Pfam" id="PF07732">
    <property type="entry name" value="Cu-oxidase_3"/>
    <property type="match status" value="1"/>
</dbReference>
<dbReference type="GO" id="GO:0005507">
    <property type="term" value="F:copper ion binding"/>
    <property type="evidence" value="ECO:0007669"/>
    <property type="project" value="InterPro"/>
</dbReference>
<dbReference type="AlphaFoldDB" id="A0A1A9Z5T8"/>
<dbReference type="PANTHER" id="PTHR11709:SF394">
    <property type="entry name" value="FI03373P-RELATED"/>
    <property type="match status" value="1"/>
</dbReference>
<feature type="domain" description="Plastocyanin-like" evidence="7">
    <location>
        <begin position="798"/>
        <end position="923"/>
    </location>
</feature>
<sequence>MNMLQQLNGNKFQNYLSVAVNHSINIIFTMLCYGIINYSRRVTGLLYAQLVFVVILLVPQQPPYVGGLSVNVRNQTDQNQTDQCMLTVGNSIVYKRVGSLWIFPEDPCSLHTCEMHSNATQPIETVTKKQCNDIYCDIDSELRPKEGSCCGECLRTKCLFQNAIYTIGQTWENPKDCSHLECVVSEQGEASINKYPRNCPSFAKDCPPDLIYSDNCCQYCRNRAHNDDIDLETGDDNDDIWTEDFYRRHPCARECKENETPKLCRYTFVVEWYETLSKACYDCPNNQTDCSRPHCIAADGVPRSITVVNRMMPGPTVEVCQNDIVQVDVKNNLLGESTTIHWHGMHMKETPYMDGVPHITQCPISPHSTFRYKFKAENTGTHFWHSHTGMQRGDGVFGVFIVNQPRSKDAHSHLYDFDLPEHKIIVQDWVHVPGISMFASHHHSRGDNKPPNILINGKGRFYNAILDQNKHEEEVFIETTQPMQNETEENMMDLRDDPIPPNSSLNKLNAEEILLQPLVNSLVKNISINGNDIRSRLAANTTKHHAKRSAEIDIDLKLLPLKVFNVKHGYRYRFRIINAEFLNCPIKVSIDNHTLTAINSDGYDFEAVDVGSIVTYAGERFDFIVNANQIIDNYWIRLKGLMDCDERFTSAFQVAILRYDGAPLEEPTAKLGYHHQPDGIELNVLNRGSGHFDSLTIAELNALPYYNNVPGIDRRVLKPTADYKFFIYYDFYRKDNPVFHPSKYYGVNATLHESNRLFTPQLNHISWEFPASALFSSRDSIDDKHFCNETSLQSQGIDCRHQFCQCQHVLQVPLGSIVELIIVDEGFTYDANHPFHLHGNAFRVIGLERLGKNVTIEHVKKLESLGLLKRNMMQPPIKDTVTVPDGGYTILRFAAYNPGFWLFHCHIEFHAEIGMALVLKVGSNDDMPLAPKTFPTCHDFIREDGFESNNSASRLSTLNCWYSHLLYIIFGFFLSRISL</sequence>
<feature type="domain" description="Plastocyanin-like" evidence="8">
    <location>
        <begin position="295"/>
        <end position="406"/>
    </location>
</feature>
<dbReference type="CDD" id="cd13858">
    <property type="entry name" value="CuRO_1_tcLCC2_insect_like"/>
    <property type="match status" value="1"/>
</dbReference>
<reference evidence="10" key="1">
    <citation type="submission" date="2014-03" db="EMBL/GenBank/DDBJ databases">
        <authorList>
            <person name="Aksoy S."/>
            <person name="Warren W."/>
            <person name="Wilson R.K."/>
        </authorList>
    </citation>
    <scope>NUCLEOTIDE SEQUENCE [LARGE SCALE GENOMIC DNA]</scope>
    <source>
        <strain evidence="10">IAEA</strain>
    </source>
</reference>
<evidence type="ECO:0000313" key="9">
    <source>
        <dbReference type="EnsemblMetazoa" id="GPAI004751-PA"/>
    </source>
</evidence>
<dbReference type="VEuPathDB" id="VectorBase:GPAI004751"/>
<dbReference type="Proteomes" id="UP000092445">
    <property type="component" value="Unassembled WGS sequence"/>
</dbReference>
<keyword evidence="5" id="KW-0472">Membrane</keyword>
<reference evidence="9" key="2">
    <citation type="submission" date="2020-05" db="UniProtKB">
        <authorList>
            <consortium name="EnsemblMetazoa"/>
        </authorList>
    </citation>
    <scope>IDENTIFICATION</scope>
    <source>
        <strain evidence="9">IAEA</strain>
    </source>
</reference>
<evidence type="ECO:0000256" key="3">
    <source>
        <dbReference type="ARBA" id="ARBA00023002"/>
    </source>
</evidence>
<evidence type="ECO:0000256" key="4">
    <source>
        <dbReference type="ARBA" id="ARBA00023008"/>
    </source>
</evidence>
<comment type="similarity">
    <text evidence="1">Belongs to the multicopper oxidase family.</text>
</comment>
<dbReference type="GO" id="GO:0016491">
    <property type="term" value="F:oxidoreductase activity"/>
    <property type="evidence" value="ECO:0007669"/>
    <property type="project" value="UniProtKB-KW"/>
</dbReference>
<keyword evidence="3" id="KW-0560">Oxidoreductase</keyword>